<dbReference type="HOGENOM" id="CLU_000604_1_22_9"/>
<dbReference type="AlphaFoldDB" id="E6MDM1"/>
<keyword evidence="8" id="KW-1185">Reference proteome</keyword>
<evidence type="ECO:0000313" key="7">
    <source>
        <dbReference type="EMBL" id="EFV02821.1"/>
    </source>
</evidence>
<dbReference type="PANTHER" id="PTHR43117:SF4">
    <property type="entry name" value="OSMOPROTECTANT IMPORT ATP-BINDING PROTEIN OSMV"/>
    <property type="match status" value="1"/>
</dbReference>
<dbReference type="PANTHER" id="PTHR43117">
    <property type="entry name" value="OSMOPROTECTANT IMPORT ATP-BINDING PROTEIN OSMV"/>
    <property type="match status" value="1"/>
</dbReference>
<comment type="caution">
    <text evidence="7">The sequence shown here is derived from an EMBL/GenBank/DDBJ whole genome shotgun (WGS) entry which is preliminary data.</text>
</comment>
<evidence type="ECO:0000256" key="3">
    <source>
        <dbReference type="ARBA" id="ARBA00022741"/>
    </source>
</evidence>
<dbReference type="GO" id="GO:0005524">
    <property type="term" value="F:ATP binding"/>
    <property type="evidence" value="ECO:0007669"/>
    <property type="project" value="UniProtKB-KW"/>
</dbReference>
<dbReference type="PROSITE" id="PS00211">
    <property type="entry name" value="ABC_TRANSPORTER_1"/>
    <property type="match status" value="1"/>
</dbReference>
<dbReference type="FunFam" id="3.40.50.300:FF:000425">
    <property type="entry name" value="Probable ABC transporter, ATP-binding subunit"/>
    <property type="match status" value="1"/>
</dbReference>
<keyword evidence="2" id="KW-0813">Transport</keyword>
<dbReference type="STRING" id="887929.HMP0721_0103"/>
<dbReference type="GO" id="GO:0016887">
    <property type="term" value="F:ATP hydrolysis activity"/>
    <property type="evidence" value="ECO:0007669"/>
    <property type="project" value="InterPro"/>
</dbReference>
<name>E6MDM1_9FIRM</name>
<dbReference type="EMBL" id="AEQN01000004">
    <property type="protein sequence ID" value="EFV02821.1"/>
    <property type="molecule type" value="Genomic_DNA"/>
</dbReference>
<reference evidence="7 8" key="1">
    <citation type="submission" date="2010-12" db="EMBL/GenBank/DDBJ databases">
        <authorList>
            <person name="Muzny D."/>
            <person name="Qin X."/>
            <person name="Deng J."/>
            <person name="Jiang H."/>
            <person name="Liu Y."/>
            <person name="Qu J."/>
            <person name="Song X.-Z."/>
            <person name="Zhang L."/>
            <person name="Thornton R."/>
            <person name="Coyle M."/>
            <person name="Francisco L."/>
            <person name="Jackson L."/>
            <person name="Javaid M."/>
            <person name="Korchina V."/>
            <person name="Kovar C."/>
            <person name="Mata R."/>
            <person name="Mathew T."/>
            <person name="Ngo R."/>
            <person name="Nguyen L."/>
            <person name="Nguyen N."/>
            <person name="Okwuonu G."/>
            <person name="Ongeri F."/>
            <person name="Pham C."/>
            <person name="Simmons D."/>
            <person name="Wilczek-Boney K."/>
            <person name="Hale W."/>
            <person name="Jakkamsetti A."/>
            <person name="Pham P."/>
            <person name="Ruth R."/>
            <person name="San Lucas F."/>
            <person name="Warren J."/>
            <person name="Zhang J."/>
            <person name="Zhao Z."/>
            <person name="Zhou C."/>
            <person name="Zhu D."/>
            <person name="Lee S."/>
            <person name="Bess C."/>
            <person name="Blankenburg K."/>
            <person name="Forbes L."/>
            <person name="Fu Q."/>
            <person name="Gubbala S."/>
            <person name="Hirani K."/>
            <person name="Jayaseelan J.C."/>
            <person name="Lara F."/>
            <person name="Munidasa M."/>
            <person name="Palculict T."/>
            <person name="Patil S."/>
            <person name="Pu L.-L."/>
            <person name="Saada N."/>
            <person name="Tang L."/>
            <person name="Weissenberger G."/>
            <person name="Zhu Y."/>
            <person name="Hemphill L."/>
            <person name="Shang Y."/>
            <person name="Youmans B."/>
            <person name="Ayvaz T."/>
            <person name="Ross M."/>
            <person name="Santibanez J."/>
            <person name="Aqrawi P."/>
            <person name="Gross S."/>
            <person name="Joshi V."/>
            <person name="Fowler G."/>
            <person name="Nazareth L."/>
            <person name="Reid J."/>
            <person name="Worley K."/>
            <person name="Petrosino J."/>
            <person name="Highlander S."/>
            <person name="Gibbs R."/>
        </authorList>
    </citation>
    <scope>NUCLEOTIDE SEQUENCE [LARGE SCALE GENOMIC DNA]</scope>
    <source>
        <strain evidence="7 8">ATCC 23263</strain>
    </source>
</reference>
<dbReference type="RefSeq" id="WP_006597521.1">
    <property type="nucleotide sequence ID" value="NZ_GL622359.1"/>
</dbReference>
<accession>E6MDM1</accession>
<dbReference type="InterPro" id="IPR003593">
    <property type="entry name" value="AAA+_ATPase"/>
</dbReference>
<dbReference type="PROSITE" id="PS50893">
    <property type="entry name" value="ABC_TRANSPORTER_2"/>
    <property type="match status" value="1"/>
</dbReference>
<comment type="similarity">
    <text evidence="1">Belongs to the ABC transporter superfamily.</text>
</comment>
<evidence type="ECO:0000256" key="5">
    <source>
        <dbReference type="ARBA" id="ARBA00066388"/>
    </source>
</evidence>
<evidence type="ECO:0000256" key="1">
    <source>
        <dbReference type="ARBA" id="ARBA00005417"/>
    </source>
</evidence>
<dbReference type="OrthoDB" id="9802264at2"/>
<organism evidence="7 8">
    <name type="scientific">Pseudoramibacter alactolyticus ATCC 23263</name>
    <dbReference type="NCBI Taxonomy" id="887929"/>
    <lineage>
        <taxon>Bacteria</taxon>
        <taxon>Bacillati</taxon>
        <taxon>Bacillota</taxon>
        <taxon>Clostridia</taxon>
        <taxon>Eubacteriales</taxon>
        <taxon>Eubacteriaceae</taxon>
        <taxon>Pseudoramibacter</taxon>
    </lineage>
</organism>
<sequence length="252" mass="27329">MATAVAFQAITKTFPSAAAPALDRISFVIEAGELITILGTSGCGKTTLIRLINRLIEPDSGRILLDGKAIANEDPVALRQRIGYVIQQVGLFPHQSVAKNIATVPTILGWDAARIRTRVDALLTLVNLDPDEFRGRYPRQLSGGQQQRVGLARALAADPAIMLLDEPFGAIDAINRESLQDSLLAIHRASQKTFLFVTHDIREAFKLGSRVLIMDRGRIEQFDTPAAIQAHPATDFVRALLRSSGAACEAVL</sequence>
<keyword evidence="4 7" id="KW-0067">ATP-binding</keyword>
<dbReference type="eggNOG" id="COG1125">
    <property type="taxonomic scope" value="Bacteria"/>
</dbReference>
<gene>
    <name evidence="7" type="ORF">HMP0721_0103</name>
</gene>
<dbReference type="GO" id="GO:0015418">
    <property type="term" value="F:ABC-type quaternary ammonium compound transporting activity"/>
    <property type="evidence" value="ECO:0007669"/>
    <property type="project" value="UniProtKB-EC"/>
</dbReference>
<dbReference type="Proteomes" id="UP000004754">
    <property type="component" value="Unassembled WGS sequence"/>
</dbReference>
<dbReference type="Gene3D" id="3.40.50.300">
    <property type="entry name" value="P-loop containing nucleotide triphosphate hydrolases"/>
    <property type="match status" value="1"/>
</dbReference>
<evidence type="ECO:0000256" key="2">
    <source>
        <dbReference type="ARBA" id="ARBA00022448"/>
    </source>
</evidence>
<dbReference type="InterPro" id="IPR017871">
    <property type="entry name" value="ABC_transporter-like_CS"/>
</dbReference>
<dbReference type="EC" id="7.6.2.9" evidence="5"/>
<dbReference type="InterPro" id="IPR027417">
    <property type="entry name" value="P-loop_NTPase"/>
</dbReference>
<protein>
    <recommendedName>
        <fullName evidence="5">ABC-type quaternary amine transporter</fullName>
        <ecNumber evidence="5">7.6.2.9</ecNumber>
    </recommendedName>
</protein>
<evidence type="ECO:0000256" key="4">
    <source>
        <dbReference type="ARBA" id="ARBA00022840"/>
    </source>
</evidence>
<proteinExistence type="inferred from homology"/>
<feature type="domain" description="ABC transporter" evidence="6">
    <location>
        <begin position="5"/>
        <end position="241"/>
    </location>
</feature>
<evidence type="ECO:0000259" key="6">
    <source>
        <dbReference type="PROSITE" id="PS50893"/>
    </source>
</evidence>
<dbReference type="Pfam" id="PF00005">
    <property type="entry name" value="ABC_tran"/>
    <property type="match status" value="1"/>
</dbReference>
<dbReference type="SMART" id="SM00382">
    <property type="entry name" value="AAA"/>
    <property type="match status" value="1"/>
</dbReference>
<keyword evidence="3" id="KW-0547">Nucleotide-binding</keyword>
<dbReference type="InterPro" id="IPR003439">
    <property type="entry name" value="ABC_transporter-like_ATP-bd"/>
</dbReference>
<evidence type="ECO:0000313" key="8">
    <source>
        <dbReference type="Proteomes" id="UP000004754"/>
    </source>
</evidence>
<dbReference type="SUPFAM" id="SSF52540">
    <property type="entry name" value="P-loop containing nucleoside triphosphate hydrolases"/>
    <property type="match status" value="1"/>
</dbReference>